<reference evidence="2 3" key="1">
    <citation type="journal article" date="2019" name="Int. J. Syst. Evol. Microbiol.">
        <title>The Global Catalogue of Microorganisms (GCM) 10K type strain sequencing project: providing services to taxonomists for standard genome sequencing and annotation.</title>
        <authorList>
            <consortium name="The Broad Institute Genomics Platform"/>
            <consortium name="The Broad Institute Genome Sequencing Center for Infectious Disease"/>
            <person name="Wu L."/>
            <person name="Ma J."/>
        </authorList>
    </citation>
    <scope>NUCLEOTIDE SEQUENCE [LARGE SCALE GENOMIC DNA]</scope>
    <source>
        <strain evidence="2 3">JCM 16026</strain>
    </source>
</reference>
<gene>
    <name evidence="2" type="ORF">GCM10009846_13470</name>
</gene>
<keyword evidence="3" id="KW-1185">Reference proteome</keyword>
<dbReference type="PANTHER" id="PTHR42791">
    <property type="entry name" value="GNAT FAMILY ACETYLTRANSFERASE"/>
    <property type="match status" value="1"/>
</dbReference>
<dbReference type="CDD" id="cd04301">
    <property type="entry name" value="NAT_SF"/>
    <property type="match status" value="1"/>
</dbReference>
<proteinExistence type="predicted"/>
<dbReference type="InterPro" id="IPR016181">
    <property type="entry name" value="Acyl_CoA_acyltransferase"/>
</dbReference>
<dbReference type="PANTHER" id="PTHR42791:SF1">
    <property type="entry name" value="N-ACETYLTRANSFERASE DOMAIN-CONTAINING PROTEIN"/>
    <property type="match status" value="1"/>
</dbReference>
<organism evidence="2 3">
    <name type="scientific">Agrococcus versicolor</name>
    <dbReference type="NCBI Taxonomy" id="501482"/>
    <lineage>
        <taxon>Bacteria</taxon>
        <taxon>Bacillati</taxon>
        <taxon>Actinomycetota</taxon>
        <taxon>Actinomycetes</taxon>
        <taxon>Micrococcales</taxon>
        <taxon>Microbacteriaceae</taxon>
        <taxon>Agrococcus</taxon>
    </lineage>
</organism>
<evidence type="ECO:0000313" key="3">
    <source>
        <dbReference type="Proteomes" id="UP001501599"/>
    </source>
</evidence>
<dbReference type="EMBL" id="BAAAQT010000005">
    <property type="protein sequence ID" value="GAA2173058.1"/>
    <property type="molecule type" value="Genomic_DNA"/>
</dbReference>
<dbReference type="Pfam" id="PF13508">
    <property type="entry name" value="Acetyltransf_7"/>
    <property type="match status" value="1"/>
</dbReference>
<evidence type="ECO:0000313" key="2">
    <source>
        <dbReference type="EMBL" id="GAA2173058.1"/>
    </source>
</evidence>
<feature type="domain" description="N-acetyltransferase" evidence="1">
    <location>
        <begin position="60"/>
        <end position="197"/>
    </location>
</feature>
<name>A0ABN3APC1_9MICO</name>
<protein>
    <recommendedName>
        <fullName evidence="1">N-acetyltransferase domain-containing protein</fullName>
    </recommendedName>
</protein>
<comment type="caution">
    <text evidence="2">The sequence shown here is derived from an EMBL/GenBank/DDBJ whole genome shotgun (WGS) entry which is preliminary data.</text>
</comment>
<dbReference type="Proteomes" id="UP001501599">
    <property type="component" value="Unassembled WGS sequence"/>
</dbReference>
<evidence type="ECO:0000259" key="1">
    <source>
        <dbReference type="PROSITE" id="PS51186"/>
    </source>
</evidence>
<sequence length="203" mass="21635">MQIRSAIVAEARLCAGIVAAALLDDPVGARAIPGRADRLRRLTSLYEAELRVGSFDHGAVDVAVVDGVIVGVAAWESPRLCRRRAALLRQAPRYAFAIGPVHAGVALRTLGIRRRARPEGTFVVLADIAVAASARGLGVGTALLEHGLARGDDGVYLEATTPASRRLYERHGFVMRSEIGLVADGYPVAMWRAPRLPMEPALA</sequence>
<dbReference type="RefSeq" id="WP_344341937.1">
    <property type="nucleotide sequence ID" value="NZ_BAAAQT010000005.1"/>
</dbReference>
<dbReference type="SUPFAM" id="SSF55729">
    <property type="entry name" value="Acyl-CoA N-acyltransferases (Nat)"/>
    <property type="match status" value="1"/>
</dbReference>
<dbReference type="Gene3D" id="3.40.630.30">
    <property type="match status" value="1"/>
</dbReference>
<dbReference type="InterPro" id="IPR000182">
    <property type="entry name" value="GNAT_dom"/>
</dbReference>
<dbReference type="PROSITE" id="PS51186">
    <property type="entry name" value="GNAT"/>
    <property type="match status" value="1"/>
</dbReference>
<accession>A0ABN3APC1</accession>
<dbReference type="InterPro" id="IPR052523">
    <property type="entry name" value="Trichothecene_AcTrans"/>
</dbReference>